<protein>
    <submittedName>
        <fullName evidence="1">Uncharacterized protein</fullName>
    </submittedName>
</protein>
<evidence type="ECO:0000313" key="2">
    <source>
        <dbReference type="Proteomes" id="UP000240760"/>
    </source>
</evidence>
<name>A0A2T4CCK5_TRILO</name>
<organism evidence="1 2">
    <name type="scientific">Trichoderma longibrachiatum ATCC 18648</name>
    <dbReference type="NCBI Taxonomy" id="983965"/>
    <lineage>
        <taxon>Eukaryota</taxon>
        <taxon>Fungi</taxon>
        <taxon>Dikarya</taxon>
        <taxon>Ascomycota</taxon>
        <taxon>Pezizomycotina</taxon>
        <taxon>Sordariomycetes</taxon>
        <taxon>Hypocreomycetidae</taxon>
        <taxon>Hypocreales</taxon>
        <taxon>Hypocreaceae</taxon>
        <taxon>Trichoderma</taxon>
    </lineage>
</organism>
<gene>
    <name evidence="1" type="ORF">M440DRAFT_1165936</name>
</gene>
<reference evidence="1 2" key="1">
    <citation type="submission" date="2016-07" db="EMBL/GenBank/DDBJ databases">
        <title>Multiple horizontal gene transfer events from other fungi enriched the ability of initially mycotrophic Trichoderma (Ascomycota) to feed on dead plant biomass.</title>
        <authorList>
            <consortium name="DOE Joint Genome Institute"/>
            <person name="Aerts A."/>
            <person name="Atanasova L."/>
            <person name="Chenthamara K."/>
            <person name="Zhang J."/>
            <person name="Grujic M."/>
            <person name="Henrissat B."/>
            <person name="Kuo A."/>
            <person name="Salamov A."/>
            <person name="Lipzen A."/>
            <person name="Labutti K."/>
            <person name="Barry K."/>
            <person name="Miao Y."/>
            <person name="Rahimi M.J."/>
            <person name="Shen Q."/>
            <person name="Grigoriev I.V."/>
            <person name="Kubicek C.P."/>
            <person name="Druzhinina I.S."/>
        </authorList>
    </citation>
    <scope>NUCLEOTIDE SEQUENCE [LARGE SCALE GENOMIC DNA]</scope>
    <source>
        <strain evidence="1 2">ATCC 18648</strain>
    </source>
</reference>
<evidence type="ECO:0000313" key="1">
    <source>
        <dbReference type="EMBL" id="PTB79299.1"/>
    </source>
</evidence>
<keyword evidence="2" id="KW-1185">Reference proteome</keyword>
<sequence>MAESRSSADAVGKAEIMNRLLLTGDAGFGPGAQIGLGSAGGRGFAATRERIEVGLDDLANLRLGDPDGGGQFQVGARGYDCKVQRRERGERRWRSHCCPQITTWPDLRNICQACVHANDGDGRPKLVHEEPKIRPIGW</sequence>
<dbReference type="EMBL" id="KZ679128">
    <property type="protein sequence ID" value="PTB79299.1"/>
    <property type="molecule type" value="Genomic_DNA"/>
</dbReference>
<accession>A0A2T4CCK5</accession>
<dbReference type="Proteomes" id="UP000240760">
    <property type="component" value="Unassembled WGS sequence"/>
</dbReference>
<dbReference type="AlphaFoldDB" id="A0A2T4CCK5"/>
<proteinExistence type="predicted"/>